<dbReference type="Proteomes" id="UP001212997">
    <property type="component" value="Unassembled WGS sequence"/>
</dbReference>
<feature type="compositionally biased region" description="Low complexity" evidence="1">
    <location>
        <begin position="542"/>
        <end position="551"/>
    </location>
</feature>
<dbReference type="AlphaFoldDB" id="A0AAD5UTI0"/>
<protein>
    <recommendedName>
        <fullName evidence="2">DUF4100 domain-containing protein</fullName>
    </recommendedName>
</protein>
<organism evidence="3 4">
    <name type="scientific">Meripilus lineatus</name>
    <dbReference type="NCBI Taxonomy" id="2056292"/>
    <lineage>
        <taxon>Eukaryota</taxon>
        <taxon>Fungi</taxon>
        <taxon>Dikarya</taxon>
        <taxon>Basidiomycota</taxon>
        <taxon>Agaricomycotina</taxon>
        <taxon>Agaricomycetes</taxon>
        <taxon>Polyporales</taxon>
        <taxon>Meripilaceae</taxon>
        <taxon>Meripilus</taxon>
    </lineage>
</organism>
<evidence type="ECO:0000313" key="3">
    <source>
        <dbReference type="EMBL" id="KAJ3474138.1"/>
    </source>
</evidence>
<sequence>MADAAAAPHGGPAAPVPPPVHIFRFPIPQPGTTGAPFFDGRYPSDFLDSFETVARHAGYQDVDLPGMVHRYCKPSVRDVISNDPIFAGNDWQAARNRFKLLYQSGDSKTKASFDKLRKFCKKAREEKMVKDEETLDKYHRGFTRKAGDLVTSNRITEKQRDLEFYQGISNSIRKHLRTRFEAVVVGTLSSTNPPTMANTLKVVRDFLEEDDINACPSSSDSSDSDSDNDLDDSFSSDVPKRVVDSSEDEEERKARKKKEKLRKKQENMREKRKRKGKAKHSDSFLDEQDKKFAKMNEKLDKLVLVVDSYRNHALQPLSVPPLPVVPNSIPNPVLGATSYPQPRGGRRCYMCNALEGVDLNHPIGFRSCPEAIKLIHEGILMYSKLGKLIRADGSELPRAPPGVGISQLLRSERWANEQAAKGKGREVPPHMPSTSSARIVECSGSRLCLDGDYVLTDNCFAYFEGDSSAMPFAVSNPVQTRSQAKQQQAQEVPRGRNEEAGPSKNPTHTTKPSVVHPSNTEQGWLDSRREKRLDRMEEKQESQQQKSKVSVRFTSDIQDELSFERIQEAVLGTKVTLPLKDILGMSPDLQKRFASLTKTRREVRSTSATCEEIPDEDDPPLPPDSLGKKYTLALTFDKDKDDPIEIVKAYAHAIAPGPPRFYAMSTGVVEGYFGASKATYLVDCGSELNLVSNQTYQSSNIDLDPGGKHWTLRGINDDPPIRLLGCCKGAPIEISNKFFNHHFFVTPGHPGGYDGVLGQPWLHWYSSRIDFDRFSGDMDLSIWSDGRKRDGEEDLVVRLTGSRKSRAEPNLVHAATPVLKHF</sequence>
<feature type="compositionally biased region" description="Basic residues" evidence="1">
    <location>
        <begin position="254"/>
        <end position="263"/>
    </location>
</feature>
<dbReference type="InterPro" id="IPR021109">
    <property type="entry name" value="Peptidase_aspartic_dom_sf"/>
</dbReference>
<proteinExistence type="predicted"/>
<feature type="compositionally biased region" description="Acidic residues" evidence="1">
    <location>
        <begin position="222"/>
        <end position="234"/>
    </location>
</feature>
<gene>
    <name evidence="3" type="ORF">NLI96_g12631</name>
</gene>
<dbReference type="SUPFAM" id="SSF50630">
    <property type="entry name" value="Acid proteases"/>
    <property type="match status" value="1"/>
</dbReference>
<feature type="region of interest" description="Disordered" evidence="1">
    <location>
        <begin position="416"/>
        <end position="436"/>
    </location>
</feature>
<evidence type="ECO:0000259" key="2">
    <source>
        <dbReference type="Pfam" id="PF13352"/>
    </source>
</evidence>
<feature type="compositionally biased region" description="Polar residues" evidence="1">
    <location>
        <begin position="504"/>
        <end position="522"/>
    </location>
</feature>
<keyword evidence="4" id="KW-1185">Reference proteome</keyword>
<name>A0AAD5UTI0_9APHY</name>
<dbReference type="CDD" id="cd00303">
    <property type="entry name" value="retropepsin_like"/>
    <property type="match status" value="1"/>
</dbReference>
<evidence type="ECO:0000313" key="4">
    <source>
        <dbReference type="Proteomes" id="UP001212997"/>
    </source>
</evidence>
<comment type="caution">
    <text evidence="3">The sequence shown here is derived from an EMBL/GenBank/DDBJ whole genome shotgun (WGS) entry which is preliminary data.</text>
</comment>
<dbReference type="InterPro" id="IPR025165">
    <property type="entry name" value="DUF4100"/>
</dbReference>
<accession>A0AAD5UTI0</accession>
<feature type="region of interest" description="Disordered" evidence="1">
    <location>
        <begin position="476"/>
        <end position="526"/>
    </location>
</feature>
<evidence type="ECO:0000256" key="1">
    <source>
        <dbReference type="SAM" id="MobiDB-lite"/>
    </source>
</evidence>
<feature type="region of interest" description="Disordered" evidence="1">
    <location>
        <begin position="605"/>
        <end position="626"/>
    </location>
</feature>
<feature type="region of interest" description="Disordered" evidence="1">
    <location>
        <begin position="213"/>
        <end position="285"/>
    </location>
</feature>
<dbReference type="EMBL" id="JANAWD010001143">
    <property type="protein sequence ID" value="KAJ3474138.1"/>
    <property type="molecule type" value="Genomic_DNA"/>
</dbReference>
<feature type="compositionally biased region" description="Basic and acidic residues" evidence="1">
    <location>
        <begin position="532"/>
        <end position="541"/>
    </location>
</feature>
<dbReference type="Pfam" id="PF13352">
    <property type="entry name" value="DUF4100"/>
    <property type="match status" value="1"/>
</dbReference>
<feature type="domain" description="DUF4100" evidence="2">
    <location>
        <begin position="386"/>
        <end position="604"/>
    </location>
</feature>
<dbReference type="Gene3D" id="2.40.70.10">
    <property type="entry name" value="Acid Proteases"/>
    <property type="match status" value="1"/>
</dbReference>
<reference evidence="3" key="1">
    <citation type="submission" date="2022-07" db="EMBL/GenBank/DDBJ databases">
        <title>Genome Sequence of Physisporinus lineatus.</title>
        <authorList>
            <person name="Buettner E."/>
        </authorList>
    </citation>
    <scope>NUCLEOTIDE SEQUENCE</scope>
    <source>
        <strain evidence="3">VT162</strain>
    </source>
</reference>
<feature type="region of interest" description="Disordered" evidence="1">
    <location>
        <begin position="532"/>
        <end position="551"/>
    </location>
</feature>